<accession>A0A2W5FKU7</accession>
<dbReference type="InterPro" id="IPR042113">
    <property type="entry name" value="P_AcTrfase_dom1"/>
</dbReference>
<protein>
    <submittedName>
        <fullName evidence="6">NADP-dependent malic enzyme</fullName>
        <ecNumber evidence="6">1.1.1.40</ecNumber>
    </submittedName>
</protein>
<evidence type="ECO:0000313" key="7">
    <source>
        <dbReference type="Proteomes" id="UP000249739"/>
    </source>
</evidence>
<organism evidence="6 7">
    <name type="scientific">Micavibrio aeruginosavorus</name>
    <dbReference type="NCBI Taxonomy" id="349221"/>
    <lineage>
        <taxon>Bacteria</taxon>
        <taxon>Pseudomonadati</taxon>
        <taxon>Bdellovibrionota</taxon>
        <taxon>Bdellovibrionia</taxon>
        <taxon>Bdellovibrionales</taxon>
        <taxon>Pseudobdellovibrionaceae</taxon>
        <taxon>Micavibrio</taxon>
    </lineage>
</organism>
<proteinExistence type="inferred from homology"/>
<dbReference type="InterPro" id="IPR002505">
    <property type="entry name" value="PTA_PTB"/>
</dbReference>
<evidence type="ECO:0000256" key="4">
    <source>
        <dbReference type="ARBA" id="ARBA00023315"/>
    </source>
</evidence>
<feature type="domain" description="Phosphate acetyl/butaryl transferase" evidence="5">
    <location>
        <begin position="2"/>
        <end position="302"/>
    </location>
</feature>
<dbReference type="Gene3D" id="3.40.50.10750">
    <property type="entry name" value="Isocitrate/Isopropylmalate dehydrogenase-like"/>
    <property type="match status" value="1"/>
</dbReference>
<dbReference type="GO" id="GO:0008959">
    <property type="term" value="F:phosphate acetyltransferase activity"/>
    <property type="evidence" value="ECO:0007669"/>
    <property type="project" value="UniProtKB-EC"/>
</dbReference>
<reference evidence="6 7" key="1">
    <citation type="submission" date="2017-08" db="EMBL/GenBank/DDBJ databases">
        <title>Infants hospitalized years apart are colonized by the same room-sourced microbial strains.</title>
        <authorList>
            <person name="Brooks B."/>
            <person name="Olm M.R."/>
            <person name="Firek B.A."/>
            <person name="Baker R."/>
            <person name="Thomas B.C."/>
            <person name="Morowitz M.J."/>
            <person name="Banfield J.F."/>
        </authorList>
    </citation>
    <scope>NUCLEOTIDE SEQUENCE [LARGE SCALE GENOMIC DNA]</scope>
    <source>
        <strain evidence="6">S2_006_000_R2_64</strain>
    </source>
</reference>
<dbReference type="EC" id="1.1.1.40" evidence="6"/>
<evidence type="ECO:0000313" key="6">
    <source>
        <dbReference type="EMBL" id="PZP54430.1"/>
    </source>
</evidence>
<evidence type="ECO:0000259" key="5">
    <source>
        <dbReference type="Pfam" id="PF01515"/>
    </source>
</evidence>
<gene>
    <name evidence="6" type="ORF">DI586_09990</name>
</gene>
<keyword evidence="4" id="KW-0012">Acyltransferase</keyword>
<dbReference type="PIRSF" id="PIRSF000428">
    <property type="entry name" value="P_Ac_trans"/>
    <property type="match status" value="1"/>
</dbReference>
<comment type="catalytic activity">
    <reaction evidence="1">
        <text>acetyl-CoA + phosphate = acetyl phosphate + CoA</text>
        <dbReference type="Rhea" id="RHEA:19521"/>
        <dbReference type="ChEBI" id="CHEBI:22191"/>
        <dbReference type="ChEBI" id="CHEBI:43474"/>
        <dbReference type="ChEBI" id="CHEBI:57287"/>
        <dbReference type="ChEBI" id="CHEBI:57288"/>
        <dbReference type="EC" id="2.3.1.8"/>
    </reaction>
</comment>
<dbReference type="InterPro" id="IPR042112">
    <property type="entry name" value="P_AcTrfase_dom2"/>
</dbReference>
<dbReference type="AlphaFoldDB" id="A0A2W5FKU7"/>
<dbReference type="Gene3D" id="3.40.50.10950">
    <property type="match status" value="1"/>
</dbReference>
<name>A0A2W5FKU7_9BACT</name>
<evidence type="ECO:0000256" key="3">
    <source>
        <dbReference type="ARBA" id="ARBA00022679"/>
    </source>
</evidence>
<dbReference type="PANTHER" id="PTHR43356">
    <property type="entry name" value="PHOSPHATE ACETYLTRANSFERASE"/>
    <property type="match status" value="1"/>
</dbReference>
<dbReference type="InterPro" id="IPR012147">
    <property type="entry name" value="P_Ac_Bu_trans"/>
</dbReference>
<dbReference type="PANTHER" id="PTHR43356:SF3">
    <property type="entry name" value="PHOSPHATE ACETYLTRANSFERASE"/>
    <property type="match status" value="1"/>
</dbReference>
<dbReference type="Proteomes" id="UP000249739">
    <property type="component" value="Unassembled WGS sequence"/>
</dbReference>
<sequence length="324" mass="35488">CEGEEDRVLQAVQTVVDESLAKPILVGRKNVIETRMKRLRLRMEIGKDFELVDPEGDSRYKDYWQTYHQIMQRQGVTASYAKNSVRNSNTIIGALMVHKGVADSMICGTVEPFKNHLKSIVRIIGLKPGVETAAAMPCLLHPTRGPIFICDTHVNPDPSIAQISEMTLLAAEQMKRFGITPKVALLSHSNFGSSDTESAIKMRSAYYDLKMRDPSLEIDGEMHADAALDENIRGQFVPSSPLKGSANLLVMPNVESANITYNAIKVLADCITIGPLLLGVGQTAHILTNAATSRGIVNVTALSTVGAQIFQSENPAQFIRQDLE</sequence>
<comment type="caution">
    <text evidence="6">The sequence shown here is derived from an EMBL/GenBank/DDBJ whole genome shotgun (WGS) entry which is preliminary data.</text>
</comment>
<dbReference type="Pfam" id="PF01515">
    <property type="entry name" value="PTA_PTB"/>
    <property type="match status" value="1"/>
</dbReference>
<dbReference type="GO" id="GO:0004473">
    <property type="term" value="F:malate dehydrogenase (decarboxylating) (NADP+) activity"/>
    <property type="evidence" value="ECO:0007669"/>
    <property type="project" value="UniProtKB-EC"/>
</dbReference>
<dbReference type="SUPFAM" id="SSF53659">
    <property type="entry name" value="Isocitrate/Isopropylmalate dehydrogenase-like"/>
    <property type="match status" value="1"/>
</dbReference>
<comment type="similarity">
    <text evidence="2">Belongs to the phosphate acetyltransferase and butyryltransferase family.</text>
</comment>
<feature type="non-terminal residue" evidence="6">
    <location>
        <position position="1"/>
    </location>
</feature>
<keyword evidence="3" id="KW-0808">Transferase</keyword>
<evidence type="ECO:0000256" key="1">
    <source>
        <dbReference type="ARBA" id="ARBA00000705"/>
    </source>
</evidence>
<evidence type="ECO:0000256" key="2">
    <source>
        <dbReference type="ARBA" id="ARBA00005656"/>
    </source>
</evidence>
<keyword evidence="6" id="KW-0560">Oxidoreductase</keyword>
<dbReference type="InterPro" id="IPR050500">
    <property type="entry name" value="Phos_Acetyltrans/Butyryltrans"/>
</dbReference>
<dbReference type="EMBL" id="QFOT01000140">
    <property type="protein sequence ID" value="PZP54430.1"/>
    <property type="molecule type" value="Genomic_DNA"/>
</dbReference>